<evidence type="ECO:0000259" key="2">
    <source>
        <dbReference type="Pfam" id="PF02893"/>
    </source>
</evidence>
<feature type="compositionally biased region" description="Low complexity" evidence="1">
    <location>
        <begin position="172"/>
        <end position="184"/>
    </location>
</feature>
<dbReference type="Proteomes" id="UP000472272">
    <property type="component" value="Chromosome 2"/>
</dbReference>
<reference evidence="3" key="2">
    <citation type="submission" date="2025-08" db="UniProtKB">
        <authorList>
            <consortium name="Ensembl"/>
        </authorList>
    </citation>
    <scope>IDENTIFICATION</scope>
</reference>
<dbReference type="GO" id="GO:0031490">
    <property type="term" value="F:chromatin DNA binding"/>
    <property type="evidence" value="ECO:0007669"/>
    <property type="project" value="TreeGrafter"/>
</dbReference>
<proteinExistence type="predicted"/>
<dbReference type="GeneTree" id="ENSGT00530000063718"/>
<organism evidence="3 4">
    <name type="scientific">Podarcis muralis</name>
    <name type="common">Wall lizard</name>
    <name type="synonym">Lacerta muralis</name>
    <dbReference type="NCBI Taxonomy" id="64176"/>
    <lineage>
        <taxon>Eukaryota</taxon>
        <taxon>Metazoa</taxon>
        <taxon>Chordata</taxon>
        <taxon>Craniata</taxon>
        <taxon>Vertebrata</taxon>
        <taxon>Euteleostomi</taxon>
        <taxon>Lepidosauria</taxon>
        <taxon>Squamata</taxon>
        <taxon>Bifurcata</taxon>
        <taxon>Unidentata</taxon>
        <taxon>Episquamata</taxon>
        <taxon>Laterata</taxon>
        <taxon>Lacertibaenia</taxon>
        <taxon>Lacertidae</taxon>
        <taxon>Podarcis</taxon>
    </lineage>
</organism>
<dbReference type="SUPFAM" id="SSF50729">
    <property type="entry name" value="PH domain-like"/>
    <property type="match status" value="1"/>
</dbReference>
<feature type="compositionally biased region" description="Pro residues" evidence="1">
    <location>
        <begin position="199"/>
        <end position="208"/>
    </location>
</feature>
<evidence type="ECO:0000256" key="1">
    <source>
        <dbReference type="SAM" id="MobiDB-lite"/>
    </source>
</evidence>
<reference evidence="3 4" key="1">
    <citation type="journal article" date="2019" name="Proc. Natl. Acad. Sci. U.S.A.">
        <title>Regulatory changes in pterin and carotenoid genes underlie balanced color polymorphisms in the wall lizard.</title>
        <authorList>
            <person name="Andrade P."/>
            <person name="Pinho C."/>
            <person name="Perez I de Lanuza G."/>
            <person name="Afonso S."/>
            <person name="Brejcha J."/>
            <person name="Rubin C.J."/>
            <person name="Wallerman O."/>
            <person name="Pereira P."/>
            <person name="Sabatino S.J."/>
            <person name="Bellati A."/>
            <person name="Pellitteri-Rosa D."/>
            <person name="Bosakova Z."/>
            <person name="Bunikis I."/>
            <person name="Carretero M.A."/>
            <person name="Feiner N."/>
            <person name="Marsik P."/>
            <person name="Pauperio F."/>
            <person name="Salvi D."/>
            <person name="Soler L."/>
            <person name="While G.M."/>
            <person name="Uller T."/>
            <person name="Font E."/>
            <person name="Andersson L."/>
            <person name="Carneiro M."/>
        </authorList>
    </citation>
    <scope>NUCLEOTIDE SEQUENCE</scope>
</reference>
<evidence type="ECO:0000313" key="3">
    <source>
        <dbReference type="Ensembl" id="ENSPMRP00000009426.1"/>
    </source>
</evidence>
<dbReference type="Pfam" id="PF02893">
    <property type="entry name" value="GRAM"/>
    <property type="match status" value="1"/>
</dbReference>
<feature type="compositionally biased region" description="Pro residues" evidence="1">
    <location>
        <begin position="152"/>
        <end position="163"/>
    </location>
</feature>
<evidence type="ECO:0000313" key="4">
    <source>
        <dbReference type="Proteomes" id="UP000472272"/>
    </source>
</evidence>
<dbReference type="CDD" id="cd13214">
    <property type="entry name" value="PH-GRAM_WBP2"/>
    <property type="match status" value="1"/>
</dbReference>
<dbReference type="GO" id="GO:0005634">
    <property type="term" value="C:nucleus"/>
    <property type="evidence" value="ECO:0007669"/>
    <property type="project" value="TreeGrafter"/>
</dbReference>
<dbReference type="Ensembl" id="ENSPMRT00000010056.1">
    <property type="protein sequence ID" value="ENSPMRP00000009426.1"/>
    <property type="gene ID" value="ENSPMRG00000006302.1"/>
</dbReference>
<keyword evidence="4" id="KW-1185">Reference proteome</keyword>
<dbReference type="PANTHER" id="PTHR31606">
    <property type="entry name" value="WW DOMAIN BINDING PROTEIN 2, ISOFORM E"/>
    <property type="match status" value="1"/>
</dbReference>
<dbReference type="InterPro" id="IPR004182">
    <property type="entry name" value="GRAM"/>
</dbReference>
<feature type="domain" description="GRAM" evidence="2">
    <location>
        <begin position="19"/>
        <end position="131"/>
    </location>
</feature>
<dbReference type="GO" id="GO:0003713">
    <property type="term" value="F:transcription coactivator activity"/>
    <property type="evidence" value="ECO:0007669"/>
    <property type="project" value="InterPro"/>
</dbReference>
<feature type="region of interest" description="Disordered" evidence="1">
    <location>
        <begin position="152"/>
        <end position="215"/>
    </location>
</feature>
<dbReference type="InterPro" id="IPR044852">
    <property type="entry name" value="WBP2-like"/>
</dbReference>
<name>A0A670ICI6_PODMU</name>
<protein>
    <submittedName>
        <fullName evidence="3">WW domain binding protein 2</fullName>
    </submittedName>
</protein>
<dbReference type="AlphaFoldDB" id="A0A670ICI6"/>
<dbReference type="PANTHER" id="PTHR31606:SF4">
    <property type="entry name" value="WW DOMAIN-BINDING PROTEIN 2"/>
    <property type="match status" value="1"/>
</dbReference>
<reference evidence="3" key="3">
    <citation type="submission" date="2025-09" db="UniProtKB">
        <authorList>
            <consortium name="Ensembl"/>
        </authorList>
    </citation>
    <scope>IDENTIFICATION</scope>
</reference>
<sequence length="215" mass="23569">MALNRNHSEGGGVIVNNSESILMTYDHIEMTFHDMEHMPDAFKGTKKGSVFMTPYRVIFVSKGKDAMQSFMMPFYLMKECEIKQPVFGANYIKGEVKAEAGGGWEGSTTFKMTFSAGGAIEFGQRMLQVASQELYPGPPMDEAMGYMQLPPPPYPGPMEPPVSGPDLPSTPAAEAKAAEAAASAYYNPGNPHNVYMPMDQPPPPPYFPPEDKKTQ</sequence>
<gene>
    <name evidence="3" type="primary">WBP2</name>
</gene>
<accession>A0A670ICI6</accession>